<dbReference type="InterPro" id="IPR023430">
    <property type="entry name" value="Pept_HybD-like_dom_sf"/>
</dbReference>
<dbReference type="Proteomes" id="UP000317171">
    <property type="component" value="Chromosome"/>
</dbReference>
<evidence type="ECO:0000256" key="4">
    <source>
        <dbReference type="ARBA" id="ARBA00022801"/>
    </source>
</evidence>
<evidence type="ECO:0000256" key="1">
    <source>
        <dbReference type="ARBA" id="ARBA00006814"/>
    </source>
</evidence>
<dbReference type="Gene3D" id="3.40.50.1450">
    <property type="entry name" value="HybD-like"/>
    <property type="match status" value="1"/>
</dbReference>
<keyword evidence="6" id="KW-1185">Reference proteome</keyword>
<evidence type="ECO:0000256" key="2">
    <source>
        <dbReference type="ARBA" id="ARBA00022670"/>
    </source>
</evidence>
<gene>
    <name evidence="5" type="ORF">Pan241w_39340</name>
</gene>
<dbReference type="SUPFAM" id="SSF53163">
    <property type="entry name" value="HybD-like"/>
    <property type="match status" value="1"/>
</dbReference>
<name>A0A517RIZ2_9PLAN</name>
<dbReference type="GO" id="GO:0016485">
    <property type="term" value="P:protein processing"/>
    <property type="evidence" value="ECO:0007669"/>
    <property type="project" value="TreeGrafter"/>
</dbReference>
<evidence type="ECO:0000313" key="5">
    <source>
        <dbReference type="EMBL" id="QDT43830.1"/>
    </source>
</evidence>
<dbReference type="GO" id="GO:0008047">
    <property type="term" value="F:enzyme activator activity"/>
    <property type="evidence" value="ECO:0007669"/>
    <property type="project" value="InterPro"/>
</dbReference>
<sequence length="159" mass="17354">MQPQTMIAGIGSPHGDDCVGWEIANAIQSRISDRAISVRLVRTPDALLDWIEHVQELVICDACLGAGEVGSVHQWEWPCQELESISWSGTHNLSLPAVLALAQQLERLPASVRIWAVEVQQVQPDQSMSNTVEAGAKTAVDSICQALSIHQNETEKQHA</sequence>
<dbReference type="RefSeq" id="WP_145218796.1">
    <property type="nucleotide sequence ID" value="NZ_CP036269.1"/>
</dbReference>
<evidence type="ECO:0000313" key="6">
    <source>
        <dbReference type="Proteomes" id="UP000317171"/>
    </source>
</evidence>
<keyword evidence="3" id="KW-0064">Aspartyl protease</keyword>
<dbReference type="OrthoDB" id="9808862at2"/>
<organism evidence="5 6">
    <name type="scientific">Gimesia alba</name>
    <dbReference type="NCBI Taxonomy" id="2527973"/>
    <lineage>
        <taxon>Bacteria</taxon>
        <taxon>Pseudomonadati</taxon>
        <taxon>Planctomycetota</taxon>
        <taxon>Planctomycetia</taxon>
        <taxon>Planctomycetales</taxon>
        <taxon>Planctomycetaceae</taxon>
        <taxon>Gimesia</taxon>
    </lineage>
</organism>
<dbReference type="KEGG" id="gaz:Pan241w_39340"/>
<keyword evidence="2 5" id="KW-0645">Protease</keyword>
<dbReference type="AlphaFoldDB" id="A0A517RIZ2"/>
<evidence type="ECO:0000256" key="3">
    <source>
        <dbReference type="ARBA" id="ARBA00022750"/>
    </source>
</evidence>
<accession>A0A517RIZ2</accession>
<dbReference type="GO" id="GO:0004190">
    <property type="term" value="F:aspartic-type endopeptidase activity"/>
    <property type="evidence" value="ECO:0007669"/>
    <property type="project" value="UniProtKB-KW"/>
</dbReference>
<protein>
    <submittedName>
        <fullName evidence="5">Hydrogenase maturation protease</fullName>
    </submittedName>
</protein>
<reference evidence="5 6" key="1">
    <citation type="submission" date="2019-02" db="EMBL/GenBank/DDBJ databases">
        <title>Deep-cultivation of Planctomycetes and their phenomic and genomic characterization uncovers novel biology.</title>
        <authorList>
            <person name="Wiegand S."/>
            <person name="Jogler M."/>
            <person name="Boedeker C."/>
            <person name="Pinto D."/>
            <person name="Vollmers J."/>
            <person name="Rivas-Marin E."/>
            <person name="Kohn T."/>
            <person name="Peeters S.H."/>
            <person name="Heuer A."/>
            <person name="Rast P."/>
            <person name="Oberbeckmann S."/>
            <person name="Bunk B."/>
            <person name="Jeske O."/>
            <person name="Meyerdierks A."/>
            <person name="Storesund J.E."/>
            <person name="Kallscheuer N."/>
            <person name="Luecker S."/>
            <person name="Lage O.M."/>
            <person name="Pohl T."/>
            <person name="Merkel B.J."/>
            <person name="Hornburger P."/>
            <person name="Mueller R.-W."/>
            <person name="Bruemmer F."/>
            <person name="Labrenz M."/>
            <person name="Spormann A.M."/>
            <person name="Op den Camp H."/>
            <person name="Overmann J."/>
            <person name="Amann R."/>
            <person name="Jetten M.S.M."/>
            <person name="Mascher T."/>
            <person name="Medema M.H."/>
            <person name="Devos D.P."/>
            <person name="Kaster A.-K."/>
            <person name="Ovreas L."/>
            <person name="Rohde M."/>
            <person name="Galperin M.Y."/>
            <person name="Jogler C."/>
        </authorList>
    </citation>
    <scope>NUCLEOTIDE SEQUENCE [LARGE SCALE GENOMIC DNA]</scope>
    <source>
        <strain evidence="5 6">Pan241w</strain>
    </source>
</reference>
<dbReference type="PANTHER" id="PTHR30302">
    <property type="entry name" value="HYDROGENASE 1 MATURATION PROTEASE"/>
    <property type="match status" value="1"/>
</dbReference>
<dbReference type="EMBL" id="CP036269">
    <property type="protein sequence ID" value="QDT43830.1"/>
    <property type="molecule type" value="Genomic_DNA"/>
</dbReference>
<dbReference type="Pfam" id="PF01750">
    <property type="entry name" value="HycI"/>
    <property type="match status" value="1"/>
</dbReference>
<dbReference type="InterPro" id="IPR000671">
    <property type="entry name" value="Peptidase_A31"/>
</dbReference>
<dbReference type="NCBIfam" id="TIGR00072">
    <property type="entry name" value="hydrog_prot"/>
    <property type="match status" value="1"/>
</dbReference>
<comment type="similarity">
    <text evidence="1">Belongs to the peptidase A31 family.</text>
</comment>
<dbReference type="PANTHER" id="PTHR30302:SF1">
    <property type="entry name" value="HYDROGENASE 2 MATURATION PROTEASE"/>
    <property type="match status" value="1"/>
</dbReference>
<proteinExistence type="inferred from homology"/>
<keyword evidence="4" id="KW-0378">Hydrolase</keyword>